<evidence type="ECO:0000256" key="4">
    <source>
        <dbReference type="PROSITE-ProRule" id="PRU00335"/>
    </source>
</evidence>
<dbReference type="Proteomes" id="UP001595476">
    <property type="component" value="Unassembled WGS sequence"/>
</dbReference>
<dbReference type="SUPFAM" id="SSF48498">
    <property type="entry name" value="Tetracyclin repressor-like, C-terminal domain"/>
    <property type="match status" value="1"/>
</dbReference>
<dbReference type="InterPro" id="IPR036271">
    <property type="entry name" value="Tet_transcr_reg_TetR-rel_C_sf"/>
</dbReference>
<keyword evidence="8" id="KW-1185">Reference proteome</keyword>
<protein>
    <submittedName>
        <fullName evidence="7">TetR/AcrR family transcriptional regulator</fullName>
    </submittedName>
</protein>
<organism evidence="7 8">
    <name type="scientific">Litoribrevibacter euphylliae</name>
    <dbReference type="NCBI Taxonomy" id="1834034"/>
    <lineage>
        <taxon>Bacteria</taxon>
        <taxon>Pseudomonadati</taxon>
        <taxon>Pseudomonadota</taxon>
        <taxon>Gammaproteobacteria</taxon>
        <taxon>Oceanospirillales</taxon>
        <taxon>Oceanospirillaceae</taxon>
        <taxon>Litoribrevibacter</taxon>
    </lineage>
</organism>
<feature type="DNA-binding region" description="H-T-H motif" evidence="4">
    <location>
        <begin position="46"/>
        <end position="65"/>
    </location>
</feature>
<accession>A0ABV7HFQ0</accession>
<dbReference type="InterPro" id="IPR009057">
    <property type="entry name" value="Homeodomain-like_sf"/>
</dbReference>
<evidence type="ECO:0000313" key="7">
    <source>
        <dbReference type="EMBL" id="MFC3151433.1"/>
    </source>
</evidence>
<dbReference type="InterPro" id="IPR050624">
    <property type="entry name" value="HTH-type_Tx_Regulator"/>
</dbReference>
<dbReference type="PRINTS" id="PR00455">
    <property type="entry name" value="HTHTETR"/>
</dbReference>
<dbReference type="PANTHER" id="PTHR43479:SF11">
    <property type="entry name" value="ACREF_ENVCD OPERON REPRESSOR-RELATED"/>
    <property type="match status" value="1"/>
</dbReference>
<gene>
    <name evidence="7" type="ORF">ACFOEK_10385</name>
</gene>
<feature type="domain" description="HTH tetR-type" evidence="6">
    <location>
        <begin position="23"/>
        <end position="83"/>
    </location>
</feature>
<reference evidence="8" key="1">
    <citation type="journal article" date="2019" name="Int. J. Syst. Evol. Microbiol.">
        <title>The Global Catalogue of Microorganisms (GCM) 10K type strain sequencing project: providing services to taxonomists for standard genome sequencing and annotation.</title>
        <authorList>
            <consortium name="The Broad Institute Genomics Platform"/>
            <consortium name="The Broad Institute Genome Sequencing Center for Infectious Disease"/>
            <person name="Wu L."/>
            <person name="Ma J."/>
        </authorList>
    </citation>
    <scope>NUCLEOTIDE SEQUENCE [LARGE SCALE GENOMIC DNA]</scope>
    <source>
        <strain evidence="8">KCTC 52438</strain>
    </source>
</reference>
<dbReference type="InterPro" id="IPR001647">
    <property type="entry name" value="HTH_TetR"/>
</dbReference>
<evidence type="ECO:0000313" key="8">
    <source>
        <dbReference type="Proteomes" id="UP001595476"/>
    </source>
</evidence>
<name>A0ABV7HFQ0_9GAMM</name>
<keyword evidence="1" id="KW-0805">Transcription regulation</keyword>
<comment type="caution">
    <text evidence="7">The sequence shown here is derived from an EMBL/GenBank/DDBJ whole genome shotgun (WGS) entry which is preliminary data.</text>
</comment>
<dbReference type="Pfam" id="PF00440">
    <property type="entry name" value="TetR_N"/>
    <property type="match status" value="1"/>
</dbReference>
<sequence>MTSESTNNSLASNLNNSPSSTSNSTKDIILERALEQYMEVGYKGLSMRNIAQRVGISATAIYRHYSNKEALFHQIIKTGFGTYTSYLMPALEEKTAEKRFHQTLENALNFVLDHPKYFELIFVKSDTKDELANHDDLRKDSKISFDFYSARIHECIKEGVFKEDHPGEVSVLLLASFTGFFSLYIGGLLPRSEDEVRALYWRTVNRILNGIASNSNASKTNVSKTKKED</sequence>
<feature type="region of interest" description="Disordered" evidence="5">
    <location>
        <begin position="1"/>
        <end position="24"/>
    </location>
</feature>
<dbReference type="InterPro" id="IPR025996">
    <property type="entry name" value="MT1864/Rv1816-like_C"/>
</dbReference>
<dbReference type="EMBL" id="JBHRSZ010000004">
    <property type="protein sequence ID" value="MFC3151433.1"/>
    <property type="molecule type" value="Genomic_DNA"/>
</dbReference>
<dbReference type="PANTHER" id="PTHR43479">
    <property type="entry name" value="ACREF/ENVCD OPERON REPRESSOR-RELATED"/>
    <property type="match status" value="1"/>
</dbReference>
<dbReference type="RefSeq" id="WP_386720179.1">
    <property type="nucleotide sequence ID" value="NZ_JBHRSZ010000004.1"/>
</dbReference>
<dbReference type="Pfam" id="PF13305">
    <property type="entry name" value="TetR_C_33"/>
    <property type="match status" value="1"/>
</dbReference>
<evidence type="ECO:0000256" key="5">
    <source>
        <dbReference type="SAM" id="MobiDB-lite"/>
    </source>
</evidence>
<keyword evidence="2 4" id="KW-0238">DNA-binding</keyword>
<dbReference type="Gene3D" id="1.10.357.10">
    <property type="entry name" value="Tetracycline Repressor, domain 2"/>
    <property type="match status" value="1"/>
</dbReference>
<proteinExistence type="predicted"/>
<evidence type="ECO:0000256" key="2">
    <source>
        <dbReference type="ARBA" id="ARBA00023125"/>
    </source>
</evidence>
<dbReference type="PROSITE" id="PS50977">
    <property type="entry name" value="HTH_TETR_2"/>
    <property type="match status" value="1"/>
</dbReference>
<evidence type="ECO:0000256" key="1">
    <source>
        <dbReference type="ARBA" id="ARBA00023015"/>
    </source>
</evidence>
<evidence type="ECO:0000256" key="3">
    <source>
        <dbReference type="ARBA" id="ARBA00023163"/>
    </source>
</evidence>
<keyword evidence="3" id="KW-0804">Transcription</keyword>
<evidence type="ECO:0000259" key="6">
    <source>
        <dbReference type="PROSITE" id="PS50977"/>
    </source>
</evidence>
<dbReference type="SUPFAM" id="SSF46689">
    <property type="entry name" value="Homeodomain-like"/>
    <property type="match status" value="1"/>
</dbReference>